<proteinExistence type="predicted"/>
<gene>
    <name evidence="1" type="ORF">DSO57_1021648</name>
</gene>
<dbReference type="EMBL" id="QTSX02002235">
    <property type="protein sequence ID" value="KAJ9076925.1"/>
    <property type="molecule type" value="Genomic_DNA"/>
</dbReference>
<name>A0ACC2TQT0_9FUNG</name>
<dbReference type="Proteomes" id="UP001165960">
    <property type="component" value="Unassembled WGS sequence"/>
</dbReference>
<accession>A0ACC2TQT0</accession>
<sequence>MLSLRISYFAFPVGAAPLNFTQKLLSSSLLTLHNLKVPTKGGLVISNQIGKLHMPSLKSQGYNKSLLKHSIVKFQGVVTDLTGCQA</sequence>
<organism evidence="1 2">
    <name type="scientific">Entomophthora muscae</name>
    <dbReference type="NCBI Taxonomy" id="34485"/>
    <lineage>
        <taxon>Eukaryota</taxon>
        <taxon>Fungi</taxon>
        <taxon>Fungi incertae sedis</taxon>
        <taxon>Zoopagomycota</taxon>
        <taxon>Entomophthoromycotina</taxon>
        <taxon>Entomophthoromycetes</taxon>
        <taxon>Entomophthorales</taxon>
        <taxon>Entomophthoraceae</taxon>
        <taxon>Entomophthora</taxon>
    </lineage>
</organism>
<evidence type="ECO:0000313" key="1">
    <source>
        <dbReference type="EMBL" id="KAJ9076925.1"/>
    </source>
</evidence>
<protein>
    <submittedName>
        <fullName evidence="1">Uncharacterized protein</fullName>
    </submittedName>
</protein>
<comment type="caution">
    <text evidence="1">The sequence shown here is derived from an EMBL/GenBank/DDBJ whole genome shotgun (WGS) entry which is preliminary data.</text>
</comment>
<evidence type="ECO:0000313" key="2">
    <source>
        <dbReference type="Proteomes" id="UP001165960"/>
    </source>
</evidence>
<reference evidence="1" key="1">
    <citation type="submission" date="2022-04" db="EMBL/GenBank/DDBJ databases">
        <title>Genome of the entomopathogenic fungus Entomophthora muscae.</title>
        <authorList>
            <person name="Elya C."/>
            <person name="Lovett B.R."/>
            <person name="Lee E."/>
            <person name="Macias A.M."/>
            <person name="Hajek A.E."/>
            <person name="De Bivort B.L."/>
            <person name="Kasson M.T."/>
            <person name="De Fine Licht H.H."/>
            <person name="Stajich J.E."/>
        </authorList>
    </citation>
    <scope>NUCLEOTIDE SEQUENCE</scope>
    <source>
        <strain evidence="1">Berkeley</strain>
    </source>
</reference>
<keyword evidence="2" id="KW-1185">Reference proteome</keyword>